<sequence length="53" mass="6024">MFELLLYAELSCEGASDIADRIMKHKNMDEAIKTELVHVVKESTPDCPWDAND</sequence>
<dbReference type="Proteomes" id="UP000203282">
    <property type="component" value="Segment"/>
</dbReference>
<dbReference type="OrthoDB" id="27915at10239"/>
<reference evidence="1 2" key="1">
    <citation type="submission" date="2010-03" db="EMBL/GenBank/DDBJ databases">
        <title>The Genome Sequence of Cyanophage S-SSM4.</title>
        <authorList>
            <consortium name="The Broad Institute Genome Sequencing Platform"/>
            <person name="Henn M.R."/>
            <person name="Sullivan M.S."/>
            <person name="Osburne M.S."/>
            <person name="Levin J."/>
            <person name="Malboeuf C."/>
            <person name="Casali M."/>
            <person name="Russ C."/>
            <person name="Lennon N."/>
            <person name="Erlich R."/>
            <person name="Young S.K."/>
            <person name="Koehrsen M."/>
            <person name="Yandava C."/>
            <person name="Zeng Q."/>
            <person name="Alvarado L."/>
            <person name="Anderson S."/>
            <person name="Berlin A."/>
            <person name="Borenstein D."/>
            <person name="Chen Z."/>
            <person name="Engels R."/>
            <person name="Freedman E."/>
            <person name="Gellesch M."/>
            <person name="Goldberg J."/>
            <person name="Green L."/>
            <person name="Griggs A."/>
            <person name="Gujja S."/>
            <person name="Heiman D."/>
            <person name="Hepburn T."/>
            <person name="Howarth C."/>
            <person name="Jen D."/>
            <person name="Larson L."/>
            <person name="Lewis B."/>
            <person name="Mehta T."/>
            <person name="Park D."/>
            <person name="Pearson M."/>
            <person name="Roberts A."/>
            <person name="Ryan E."/>
            <person name="Saif S."/>
            <person name="Shea T."/>
            <person name="Shenoy N."/>
            <person name="Sisk P."/>
            <person name="Stolte C."/>
            <person name="Sykes S."/>
            <person name="Walk T."/>
            <person name="White J."/>
            <person name="Yu Q."/>
            <person name="Coleman M.L."/>
            <person name="Huang K.H."/>
            <person name="Weigele P.R."/>
            <person name="DeFrancesco A.S."/>
            <person name="Kern S.E."/>
            <person name="Thompson L.R."/>
            <person name="Fu R."/>
            <person name="Hombeck B."/>
            <person name="Chisholm S.W."/>
            <person name="Haas B."/>
            <person name="Nusbaum C."/>
            <person name="Galagan J."/>
            <person name="Birren B."/>
        </authorList>
    </citation>
    <scope>NUCLEOTIDE SEQUENCE [LARGE SCALE GENOMIC DNA]</scope>
    <source>
        <strain evidence="1 2">S-SSM4</strain>
    </source>
</reference>
<dbReference type="KEGG" id="vg:15013581"/>
<accession>M1U2P4</accession>
<dbReference type="EMBL" id="HQ316583">
    <property type="protein sequence ID" value="AGG54223.1"/>
    <property type="molecule type" value="Genomic_DNA"/>
</dbReference>
<organism evidence="1 2">
    <name type="scientific">Synechococcus phage S-SSM4</name>
    <dbReference type="NCBI Taxonomy" id="536466"/>
    <lineage>
        <taxon>Viruses</taxon>
        <taxon>Duplodnaviria</taxon>
        <taxon>Heunggongvirae</taxon>
        <taxon>Uroviricota</taxon>
        <taxon>Caudoviricetes</taxon>
        <taxon>Pantevenvirales</taxon>
        <taxon>Kyanoviridae</taxon>
        <taxon>Greenvirus</taxon>
        <taxon>Greenvirus ssm4</taxon>
    </lineage>
</organism>
<protein>
    <submittedName>
        <fullName evidence="1">Uncharacterized protein</fullName>
    </submittedName>
</protein>
<name>M1U2P4_9CAUD</name>
<evidence type="ECO:0000313" key="1">
    <source>
        <dbReference type="EMBL" id="AGG54223.1"/>
    </source>
</evidence>
<dbReference type="RefSeq" id="YP_007677348.1">
    <property type="nucleotide sequence ID" value="NC_020875.1"/>
</dbReference>
<dbReference type="GeneID" id="15013581"/>
<gene>
    <name evidence="1" type="ORF">CYXG_00159</name>
</gene>
<keyword evidence="2" id="KW-1185">Reference proteome</keyword>
<proteinExistence type="predicted"/>
<evidence type="ECO:0000313" key="2">
    <source>
        <dbReference type="Proteomes" id="UP000203282"/>
    </source>
</evidence>